<evidence type="ECO:0000256" key="4">
    <source>
        <dbReference type="ARBA" id="ARBA00037164"/>
    </source>
</evidence>
<dbReference type="PANTHER" id="PTHR37299">
    <property type="entry name" value="TRANSCRIPTIONAL REGULATOR-RELATED"/>
    <property type="match status" value="1"/>
</dbReference>
<dbReference type="GO" id="GO:0003677">
    <property type="term" value="F:DNA binding"/>
    <property type="evidence" value="ECO:0007669"/>
    <property type="project" value="InterPro"/>
</dbReference>
<dbReference type="SMART" id="SM00850">
    <property type="entry name" value="LytTR"/>
    <property type="match status" value="1"/>
</dbReference>
<keyword evidence="3" id="KW-0010">Activator</keyword>
<evidence type="ECO:0000256" key="2">
    <source>
        <dbReference type="ARBA" id="ARBA00023012"/>
    </source>
</evidence>
<accession>A0AAE6WG22</accession>
<sequence length="245" mass="28240">MINIFVLEDEILQQSRIETAILKILNEEQIKCRVFDVFGSSSQLLEAIEERGGHQLFFLDIEIKDEEKKGLEIAKEIRKKDPAATIVFVTTHSEFMPLTFKFKVSALDFIDKALGEQYFYERIKSAIDYTLASAGETLSQESFHLETSLSQIQVPLKKILYFETSPTVHKVILHTIDERIEFYATISEIEKKDSRLYRSHKSFVVNPANIERLDKVNKIIYFPNGDSCLVARTKLKGLSERITLL</sequence>
<keyword evidence="2" id="KW-0902">Two-component regulatory system</keyword>
<dbReference type="PROSITE" id="PS50930">
    <property type="entry name" value="HTH_LYTTR"/>
    <property type="match status" value="1"/>
</dbReference>
<dbReference type="Proteomes" id="UP000463931">
    <property type="component" value="Chromosome"/>
</dbReference>
<reference evidence="5 6" key="1">
    <citation type="journal article" date="2019" name="Nat. Med.">
        <title>Preventing dysbiosis of the neonatal mouse intestinal microbiome protects against late-onset sepsis.</title>
        <authorList>
            <person name="Singer J.R."/>
            <person name="Blosser E.G."/>
            <person name="Zindl C.L."/>
            <person name="Silberger D.J."/>
            <person name="Conlan S."/>
            <person name="Laufer V.A."/>
            <person name="DiToro D."/>
            <person name="Deming C."/>
            <person name="Kumar R."/>
            <person name="Morrow C.D."/>
            <person name="Segre J.A."/>
            <person name="Gray M.J."/>
            <person name="Randolph D.A."/>
            <person name="Weaver C.T."/>
        </authorList>
    </citation>
    <scope>NUCLEOTIDE SEQUENCE [LARGE SCALE GENOMIC DNA]</scope>
    <source>
        <strain evidence="5 6">V10</strain>
    </source>
</reference>
<evidence type="ECO:0000256" key="3">
    <source>
        <dbReference type="ARBA" id="ARBA00023159"/>
    </source>
</evidence>
<dbReference type="InterPro" id="IPR046947">
    <property type="entry name" value="LytR-like"/>
</dbReference>
<dbReference type="Gene3D" id="2.40.50.1020">
    <property type="entry name" value="LytTr DNA-binding domain"/>
    <property type="match status" value="1"/>
</dbReference>
<dbReference type="Gene3D" id="3.40.50.2300">
    <property type="match status" value="1"/>
</dbReference>
<dbReference type="InterPro" id="IPR001789">
    <property type="entry name" value="Sig_transdc_resp-reg_receiver"/>
</dbReference>
<dbReference type="InterPro" id="IPR007492">
    <property type="entry name" value="LytTR_DNA-bd_dom"/>
</dbReference>
<evidence type="ECO:0000313" key="5">
    <source>
        <dbReference type="EMBL" id="QIA89130.1"/>
    </source>
</evidence>
<dbReference type="RefSeq" id="WP_004049924.1">
    <property type="nucleotide sequence ID" value="NZ_CP040852.1"/>
</dbReference>
<dbReference type="GO" id="GO:0000156">
    <property type="term" value="F:phosphorelay response regulator activity"/>
    <property type="evidence" value="ECO:0007669"/>
    <property type="project" value="InterPro"/>
</dbReference>
<gene>
    <name evidence="5" type="ORF">FEE40_02445</name>
</gene>
<dbReference type="InterPro" id="IPR011006">
    <property type="entry name" value="CheY-like_superfamily"/>
</dbReference>
<dbReference type="Pfam" id="PF04397">
    <property type="entry name" value="LytTR"/>
    <property type="match status" value="1"/>
</dbReference>
<dbReference type="SMART" id="SM00448">
    <property type="entry name" value="REC"/>
    <property type="match status" value="1"/>
</dbReference>
<dbReference type="CDD" id="cd17533">
    <property type="entry name" value="REC_LytTR_AgrA-like"/>
    <property type="match status" value="1"/>
</dbReference>
<dbReference type="PROSITE" id="PS50110">
    <property type="entry name" value="RESPONSE_REGULATORY"/>
    <property type="match status" value="1"/>
</dbReference>
<dbReference type="Pfam" id="PF00072">
    <property type="entry name" value="Response_reg"/>
    <property type="match status" value="1"/>
</dbReference>
<dbReference type="SUPFAM" id="SSF52172">
    <property type="entry name" value="CheY-like"/>
    <property type="match status" value="1"/>
</dbReference>
<proteinExistence type="predicted"/>
<name>A0AAE6WG22_9LACO</name>
<organism evidence="5 6">
    <name type="scientific">Ligilactobacillus murinus</name>
    <dbReference type="NCBI Taxonomy" id="1622"/>
    <lineage>
        <taxon>Bacteria</taxon>
        <taxon>Bacillati</taxon>
        <taxon>Bacillota</taxon>
        <taxon>Bacilli</taxon>
        <taxon>Lactobacillales</taxon>
        <taxon>Lactobacillaceae</taxon>
        <taxon>Ligilactobacillus</taxon>
    </lineage>
</organism>
<dbReference type="EMBL" id="CP040852">
    <property type="protein sequence ID" value="QIA89130.1"/>
    <property type="molecule type" value="Genomic_DNA"/>
</dbReference>
<protein>
    <submittedName>
        <fullName evidence="5">Response regulator transcription factor</fullName>
    </submittedName>
</protein>
<evidence type="ECO:0000313" key="6">
    <source>
        <dbReference type="Proteomes" id="UP000463931"/>
    </source>
</evidence>
<dbReference type="PANTHER" id="PTHR37299:SF3">
    <property type="entry name" value="STAGE 0 SPORULATION PROTEIN A HOMOLOG"/>
    <property type="match status" value="1"/>
</dbReference>
<evidence type="ECO:0000256" key="1">
    <source>
        <dbReference type="ARBA" id="ARBA00022490"/>
    </source>
</evidence>
<comment type="function">
    <text evidence="4">Required for high-level post-exponential phase expression of a series of secreted proteins.</text>
</comment>
<keyword evidence="1" id="KW-0963">Cytoplasm</keyword>
<dbReference type="AlphaFoldDB" id="A0AAE6WG22"/>